<name>A0A1X7TBT8_AMPQE</name>
<dbReference type="PROSITE" id="PS50105">
    <property type="entry name" value="SAM_DOMAIN"/>
    <property type="match status" value="1"/>
</dbReference>
<dbReference type="OrthoDB" id="445896at2759"/>
<proteinExistence type="predicted"/>
<reference evidence="2" key="1">
    <citation type="submission" date="2017-05" db="UniProtKB">
        <authorList>
            <consortium name="EnsemblMetazoa"/>
        </authorList>
    </citation>
    <scope>IDENTIFICATION</scope>
</reference>
<dbReference type="InterPro" id="IPR013761">
    <property type="entry name" value="SAM/pointed_sf"/>
</dbReference>
<organism evidence="2">
    <name type="scientific">Amphimedon queenslandica</name>
    <name type="common">Sponge</name>
    <dbReference type="NCBI Taxonomy" id="400682"/>
    <lineage>
        <taxon>Eukaryota</taxon>
        <taxon>Metazoa</taxon>
        <taxon>Porifera</taxon>
        <taxon>Demospongiae</taxon>
        <taxon>Heteroscleromorpha</taxon>
        <taxon>Haplosclerida</taxon>
        <taxon>Niphatidae</taxon>
        <taxon>Amphimedon</taxon>
    </lineage>
</organism>
<feature type="domain" description="SAM" evidence="1">
    <location>
        <begin position="1779"/>
        <end position="1832"/>
    </location>
</feature>
<protein>
    <recommendedName>
        <fullName evidence="1">SAM domain-containing protein</fullName>
    </recommendedName>
</protein>
<dbReference type="CDD" id="cd09487">
    <property type="entry name" value="SAM_superfamily"/>
    <property type="match status" value="1"/>
</dbReference>
<evidence type="ECO:0000313" key="2">
    <source>
        <dbReference type="EnsemblMetazoa" id="Aqu2.1.11915_001"/>
    </source>
</evidence>
<dbReference type="SMART" id="SM00454">
    <property type="entry name" value="SAM"/>
    <property type="match status" value="1"/>
</dbReference>
<dbReference type="Pfam" id="PF00536">
    <property type="entry name" value="SAM_1"/>
    <property type="match status" value="1"/>
</dbReference>
<dbReference type="InterPro" id="IPR001660">
    <property type="entry name" value="SAM"/>
</dbReference>
<dbReference type="InParanoid" id="A0A1X7TBT8"/>
<sequence>MLKVSIDTSEGEICKEIVDFIDNRQQRVFVLIANMQDLTVEMVNYLRLVIEQKESKSIYSDKVFALLLSFPQVQFFNRCYPALFLHGWDHFYLDSLTADMRVEGISESLRNVVNIKQCFRIALGIQESNDVLSLDLEPLLEVAIPVVSARVIVGSSEGEYNRAISVSARQVQIRKIFFNAQEKHACTPIGKAFCTLFREYWDNKTVIRFLQDAANFTFQHQSTLSITSYVQTRIKALFFEFLVYVLWLINQDCNLDTLVSRIDTDSYEVVQKVFSSVMQTMFKRLHNLQTLSYVCRNLHPPKDKKFRFPFFNLTYHFMEELIDVCYGIINKKKIDPKTSISPKKTKKFLEKQMLDEMKSKLNQLMENFASTNANNLSGRDQAMASVISSLQNVDLWQCYFHDFIKLKCAQSDDILTTLPEEKVFAQVLSIYFNFEQQKDDYISRLAWLHVRSEIRKTDLNQTIDKLKRLKTFIAHQPQETLATVTQTMVTGCKNLETLIIKRSYESLHDSVNDQVALIQWYKLYKDIIQMESLYNSLHDLEDPQLRFDFFKVHIMYSLIHSHKDPASAECLKFCVSLYSGKINPISNINVEQAFSECLSSMKALNCSESFISSVVNMLLSFMFHTITLPDGLSCYCWFFSTALPESTDQLLQYITPAQYKFYLLLILKQKNQLDEDENDVLKIFQSDLRRKIIFLIRSSKLNLRESFIFSHAVDSKKMTLANAYMQIVYLHQAINFTKSKLKVAITKLKLLIDETQSCKDQSEKCLLQLETEAFAQVFLQVMAYNLADVEGSQMVPRLPPQVEMYLESNETNGSIFCLLLWNRLKSTEKLRRNLIAYPDDKFTCLNKCKRMAKDEMQESVEFSLPALIQEETEVGELYRKTCKVLLDIHQRKQTNDALKELKEECGVDLEVQVEISVSQGESFTIKKRNALSMCIWLCSFYEFYLKKVQSGHLASAIHTEMEDYFSEDCIRLIICFINSQLITPQNEQDLPSDLNTPLYEVQGHRIAPIQRQGRRSDPIYKLFFPDKQDNQSRQICNALATVTAAILACPDRSNHLWYHLFSAHKLSGTQVTGFLNSYQRPTGLLHELEKRDEYEKMWHAQIFVPSLKEVENNFTSYLSKLKADDLVAKLNLRELGCTYLHVPTLQQFTHFVQRHCASSEQKGKYDVLVKLINSYSRLQSYSALLPSLIEFYQWIVTDLSHDLTQEESTKMGICSAVKYASEKYSKDVEKNYTKLFERVQNDYNEYLKVIDFSIGAGACANVQRKNEVPLMNDAVFVFRFLPGGTSVETEEERDYLFLVIQDIVNFHNNFLREINELIKRNDNLKKYLSTLSDEENAEFAMPRVHPLAVNEYSCILGHNVSNRRLLLELVHKHQTETGYDLDKIQEEIVVHFIAGKLRIDDCQTKLKLQFHYKVMRTEQSKMQHPTELMLTLDQLNDKDMKKSIPQDEGFLTALKYELYTLDYDKLVEVAHCLKTIAEHIIKKIEEGQILKNDIIDQNVGDVLPKIVYDQEDQHDSLKVFDDLGMNKLQNTHRVRIVAIPMKHLLTTLQVIVEWIKDGIYDFHTLPKAMKVPLTKEDEEKIFAIQKDFKQNHIDELLEKLKGIVVVLTDCEQDLMKKIDEEPDVSIFQYLRNLSLVTDDDENLIKLFPKHIKPRHYMALRICLRKVIICIEEERLDEGSHKNKWSEYIEDLWSEEKLEHLREMATEIDYTQVYDPVKGAYGFDDEEIIAEENIITEEDESMPEVSQDFPNLSRPETIIEEAPPAAQTSDHDLSAAAEKVTSTEISNYLRSLKLDQYIEEFMEMEIDGIALFDIDDETLETLGVDTKKDRLKIKTRFKQWLRKKPV</sequence>
<dbReference type="Gene3D" id="1.10.150.50">
    <property type="entry name" value="Transcription Factor, Ets-1"/>
    <property type="match status" value="1"/>
</dbReference>
<dbReference type="SUPFAM" id="SSF47769">
    <property type="entry name" value="SAM/Pointed domain"/>
    <property type="match status" value="1"/>
</dbReference>
<accession>A0A1X7TBT8</accession>
<evidence type="ECO:0000259" key="1">
    <source>
        <dbReference type="PROSITE" id="PS50105"/>
    </source>
</evidence>
<dbReference type="EnsemblMetazoa" id="Aqu2.1.11915_001">
    <property type="protein sequence ID" value="Aqu2.1.11915_001"/>
    <property type="gene ID" value="Aqu2.1.11915"/>
</dbReference>